<reference evidence="3" key="1">
    <citation type="journal article" date="2019" name="Int. J. Syst. Evol. Microbiol.">
        <title>The Global Catalogue of Microorganisms (GCM) 10K type strain sequencing project: providing services to taxonomists for standard genome sequencing and annotation.</title>
        <authorList>
            <consortium name="The Broad Institute Genomics Platform"/>
            <consortium name="The Broad Institute Genome Sequencing Center for Infectious Disease"/>
            <person name="Wu L."/>
            <person name="Ma J."/>
        </authorList>
    </citation>
    <scope>NUCLEOTIDE SEQUENCE [LARGE SCALE GENOMIC DNA]</scope>
    <source>
        <strain evidence="3">JCM 16928</strain>
    </source>
</reference>
<organism evidence="2 3">
    <name type="scientific">Kribbella ginsengisoli</name>
    <dbReference type="NCBI Taxonomy" id="363865"/>
    <lineage>
        <taxon>Bacteria</taxon>
        <taxon>Bacillati</taxon>
        <taxon>Actinomycetota</taxon>
        <taxon>Actinomycetes</taxon>
        <taxon>Propionibacteriales</taxon>
        <taxon>Kribbellaceae</taxon>
        <taxon>Kribbella</taxon>
    </lineage>
</organism>
<protein>
    <submittedName>
        <fullName evidence="2">MarR family transcriptional regulator</fullName>
    </submittedName>
</protein>
<sequence length="135" mass="15007">MQREDLGSLFGRITRRLYVAEEPLLRAHGLSMWGYGVLTHLAKEPGINQLGLATAIGYDKSRLIALLDGLVEDGLVVREQDPADRRNRLVRLTPAGEARLVAVRAEIRAMEEELLGEFSAAERRSLIGMLTRLAD</sequence>
<evidence type="ECO:0000259" key="1">
    <source>
        <dbReference type="PROSITE" id="PS50995"/>
    </source>
</evidence>
<name>A0ABP6Z2G9_9ACTN</name>
<evidence type="ECO:0000313" key="3">
    <source>
        <dbReference type="Proteomes" id="UP001501222"/>
    </source>
</evidence>
<dbReference type="PRINTS" id="PR00598">
    <property type="entry name" value="HTHMARR"/>
</dbReference>
<dbReference type="SUPFAM" id="SSF46785">
    <property type="entry name" value="Winged helix' DNA-binding domain"/>
    <property type="match status" value="1"/>
</dbReference>
<dbReference type="InterPro" id="IPR036390">
    <property type="entry name" value="WH_DNA-bd_sf"/>
</dbReference>
<accession>A0ABP6Z2G9</accession>
<keyword evidence="3" id="KW-1185">Reference proteome</keyword>
<proteinExistence type="predicted"/>
<dbReference type="EMBL" id="BAABAA010000019">
    <property type="protein sequence ID" value="GAA3596008.1"/>
    <property type="molecule type" value="Genomic_DNA"/>
</dbReference>
<gene>
    <name evidence="2" type="ORF">GCM10022235_79210</name>
</gene>
<dbReference type="SMART" id="SM00347">
    <property type="entry name" value="HTH_MARR"/>
    <property type="match status" value="1"/>
</dbReference>
<comment type="caution">
    <text evidence="2">The sequence shown here is derived from an EMBL/GenBank/DDBJ whole genome shotgun (WGS) entry which is preliminary data.</text>
</comment>
<dbReference type="Pfam" id="PF12802">
    <property type="entry name" value="MarR_2"/>
    <property type="match status" value="1"/>
</dbReference>
<evidence type="ECO:0000313" key="2">
    <source>
        <dbReference type="EMBL" id="GAA3596008.1"/>
    </source>
</evidence>
<dbReference type="Proteomes" id="UP001501222">
    <property type="component" value="Unassembled WGS sequence"/>
</dbReference>
<dbReference type="PROSITE" id="PS50995">
    <property type="entry name" value="HTH_MARR_2"/>
    <property type="match status" value="1"/>
</dbReference>
<dbReference type="InterPro" id="IPR000835">
    <property type="entry name" value="HTH_MarR-typ"/>
</dbReference>
<dbReference type="PANTHER" id="PTHR33164:SF43">
    <property type="entry name" value="HTH-TYPE TRANSCRIPTIONAL REPRESSOR YETL"/>
    <property type="match status" value="1"/>
</dbReference>
<dbReference type="InterPro" id="IPR036388">
    <property type="entry name" value="WH-like_DNA-bd_sf"/>
</dbReference>
<feature type="domain" description="HTH marR-type" evidence="1">
    <location>
        <begin position="3"/>
        <end position="135"/>
    </location>
</feature>
<dbReference type="RefSeq" id="WP_344849479.1">
    <property type="nucleotide sequence ID" value="NZ_BAABAA010000019.1"/>
</dbReference>
<dbReference type="Gene3D" id="1.10.10.10">
    <property type="entry name" value="Winged helix-like DNA-binding domain superfamily/Winged helix DNA-binding domain"/>
    <property type="match status" value="1"/>
</dbReference>
<dbReference type="InterPro" id="IPR039422">
    <property type="entry name" value="MarR/SlyA-like"/>
</dbReference>
<dbReference type="PANTHER" id="PTHR33164">
    <property type="entry name" value="TRANSCRIPTIONAL REGULATOR, MARR FAMILY"/>
    <property type="match status" value="1"/>
</dbReference>